<accession>A0AAU1HMR4</accession>
<reference evidence="2" key="1">
    <citation type="submission" date="2022-10" db="EMBL/GenBank/DDBJ databases">
        <title>The complete genomes of actinobacterial strains from the NBC collection.</title>
        <authorList>
            <person name="Joergensen T.S."/>
            <person name="Alvarez Arevalo M."/>
            <person name="Sterndorff E.B."/>
            <person name="Faurdal D."/>
            <person name="Vuksanovic O."/>
            <person name="Mourched A.-S."/>
            <person name="Charusanti P."/>
            <person name="Shaw S."/>
            <person name="Blin K."/>
            <person name="Weber T."/>
        </authorList>
    </citation>
    <scope>NUCLEOTIDE SEQUENCE</scope>
    <source>
        <strain evidence="2">NBC 00180</strain>
    </source>
</reference>
<evidence type="ECO:0000256" key="1">
    <source>
        <dbReference type="SAM" id="MobiDB-lite"/>
    </source>
</evidence>
<organism evidence="2">
    <name type="scientific">Streptomyces sp. NBC_00180</name>
    <dbReference type="NCBI Taxonomy" id="2903632"/>
    <lineage>
        <taxon>Bacteria</taxon>
        <taxon>Bacillati</taxon>
        <taxon>Actinomycetota</taxon>
        <taxon>Actinomycetes</taxon>
        <taxon>Kitasatosporales</taxon>
        <taxon>Streptomycetaceae</taxon>
        <taxon>Streptomyces</taxon>
    </lineage>
</organism>
<feature type="compositionally biased region" description="Low complexity" evidence="1">
    <location>
        <begin position="276"/>
        <end position="286"/>
    </location>
</feature>
<name>A0AAU1HMR4_9ACTN</name>
<feature type="compositionally biased region" description="Low complexity" evidence="1">
    <location>
        <begin position="237"/>
        <end position="269"/>
    </location>
</feature>
<proteinExistence type="predicted"/>
<evidence type="ECO:0000313" key="3">
    <source>
        <dbReference type="EMBL" id="WTP91790.1"/>
    </source>
</evidence>
<sequence>MEIWSDLDDIELDKLLDYCRTGQVPATVKDVAPLYGMSEDALMHWLESMFLHSKHLAVKQASAGVATTEVDGWDKDAWSEWLQTVCIQADYLMAANPPGFVSAPQPQTQGAGYLWTPDPAPQPAPAAPPPLHPHPATPAWSQMDEDVLVPWLDWLAQMDQQPTWDTIANGLAQFLASEEIDDDPAAWWTAAWESSDGRIAYLRQYNRQRADASITLDAQIAYAWQAIQWALANQQQRTQNQPQAQPPAYTWTPDQPQGQPQHYPQTTPQTHPPAQHPAAQSSSGQPTPRKRKQPGPDLNFTKRKDNQGKRKHQHPVGKNAFSQKMGELRYEAGRLTQQQIAKEAGFGIHFIAKGESGGYIDPDMARRWIQAVTDDPKIQGELQALYDAIYRRGEDVRDPAMLAFRERMLQLRKNGGFPPVEVAAAVGVWSGRILDWESGAVTPGAKSQKKVNMWINFLTAGLQGRESVRRELRQLYERATVGTMPLWTD</sequence>
<feature type="compositionally biased region" description="Pro residues" evidence="1">
    <location>
        <begin position="118"/>
        <end position="135"/>
    </location>
</feature>
<dbReference type="AlphaFoldDB" id="A0AAU1HMR4"/>
<evidence type="ECO:0008006" key="4">
    <source>
        <dbReference type="Google" id="ProtNLM"/>
    </source>
</evidence>
<dbReference type="EMBL" id="CP108140">
    <property type="protein sequence ID" value="WTP84049.1"/>
    <property type="molecule type" value="Genomic_DNA"/>
</dbReference>
<evidence type="ECO:0000313" key="2">
    <source>
        <dbReference type="EMBL" id="WTP84049.1"/>
    </source>
</evidence>
<dbReference type="EMBL" id="CP108140">
    <property type="protein sequence ID" value="WTP91790.1"/>
    <property type="molecule type" value="Genomic_DNA"/>
</dbReference>
<feature type="region of interest" description="Disordered" evidence="1">
    <location>
        <begin position="237"/>
        <end position="318"/>
    </location>
</feature>
<feature type="region of interest" description="Disordered" evidence="1">
    <location>
        <begin position="115"/>
        <end position="135"/>
    </location>
</feature>
<protein>
    <recommendedName>
        <fullName evidence="4">HTH cro/C1-type domain-containing protein</fullName>
    </recommendedName>
</protein>
<gene>
    <name evidence="2" type="ORF">OG477_01090</name>
    <name evidence="3" type="ORF">OG477_44255</name>
</gene>